<evidence type="ECO:0000313" key="1">
    <source>
        <dbReference type="EMBL" id="MFC4674059.1"/>
    </source>
</evidence>
<proteinExistence type="predicted"/>
<evidence type="ECO:0000313" key="2">
    <source>
        <dbReference type="Proteomes" id="UP001596023"/>
    </source>
</evidence>
<comment type="caution">
    <text evidence="1">The sequence shown here is derived from an EMBL/GenBank/DDBJ whole genome shotgun (WGS) entry which is preliminary data.</text>
</comment>
<dbReference type="RefSeq" id="WP_379995967.1">
    <property type="nucleotide sequence ID" value="NZ_JBHSGN010000067.1"/>
</dbReference>
<dbReference type="Proteomes" id="UP001596023">
    <property type="component" value="Unassembled WGS sequence"/>
</dbReference>
<dbReference type="EMBL" id="JBHSGN010000067">
    <property type="protein sequence ID" value="MFC4674059.1"/>
    <property type="molecule type" value="Genomic_DNA"/>
</dbReference>
<organism evidence="1 2">
    <name type="scientific">Dysgonomonas termitidis</name>
    <dbReference type="NCBI Taxonomy" id="1516126"/>
    <lineage>
        <taxon>Bacteria</taxon>
        <taxon>Pseudomonadati</taxon>
        <taxon>Bacteroidota</taxon>
        <taxon>Bacteroidia</taxon>
        <taxon>Bacteroidales</taxon>
        <taxon>Dysgonomonadaceae</taxon>
        <taxon>Dysgonomonas</taxon>
    </lineage>
</organism>
<name>A0ABV9KW19_9BACT</name>
<accession>A0ABV9KW19</accession>
<protein>
    <submittedName>
        <fullName evidence="1">Uncharacterized protein</fullName>
    </submittedName>
</protein>
<keyword evidence="2" id="KW-1185">Reference proteome</keyword>
<sequence>MTTITTMMMTMDFEEFIRKMTKSAKDSNIHMMAFVSDGRRTVFVTLGNKRIITEATAMAMAEHPEAWITIRDAVDLIESRNMKVTEINTEDEANDYLIDLHLNNKHLNDSEEGL</sequence>
<reference evidence="2" key="1">
    <citation type="journal article" date="2019" name="Int. J. Syst. Evol. Microbiol.">
        <title>The Global Catalogue of Microorganisms (GCM) 10K type strain sequencing project: providing services to taxonomists for standard genome sequencing and annotation.</title>
        <authorList>
            <consortium name="The Broad Institute Genomics Platform"/>
            <consortium name="The Broad Institute Genome Sequencing Center for Infectious Disease"/>
            <person name="Wu L."/>
            <person name="Ma J."/>
        </authorList>
    </citation>
    <scope>NUCLEOTIDE SEQUENCE [LARGE SCALE GENOMIC DNA]</scope>
    <source>
        <strain evidence="2">CCUG 66188</strain>
    </source>
</reference>
<gene>
    <name evidence="1" type="ORF">ACFO6W_10160</name>
</gene>